<dbReference type="AlphaFoldDB" id="A0A1M5ACE6"/>
<protein>
    <submittedName>
        <fullName evidence="1">Uncharacterized protein</fullName>
    </submittedName>
</protein>
<keyword evidence="2" id="KW-1185">Reference proteome</keyword>
<dbReference type="Proteomes" id="UP000184501">
    <property type="component" value="Unassembled WGS sequence"/>
</dbReference>
<reference evidence="1 2" key="1">
    <citation type="submission" date="2016-11" db="EMBL/GenBank/DDBJ databases">
        <authorList>
            <person name="Jaros S."/>
            <person name="Januszkiewicz K."/>
            <person name="Wedrychowicz H."/>
        </authorList>
    </citation>
    <scope>NUCLEOTIDE SEQUENCE [LARGE SCALE GENOMIC DNA]</scope>
    <source>
        <strain evidence="1 2">DSM 44523</strain>
    </source>
</reference>
<dbReference type="EMBL" id="FQVN01000003">
    <property type="protein sequence ID" value="SHF27767.1"/>
    <property type="molecule type" value="Genomic_DNA"/>
</dbReference>
<evidence type="ECO:0000313" key="2">
    <source>
        <dbReference type="Proteomes" id="UP000184501"/>
    </source>
</evidence>
<gene>
    <name evidence="1" type="ORF">SAMN05444320_10355</name>
</gene>
<evidence type="ECO:0000313" key="1">
    <source>
        <dbReference type="EMBL" id="SHF27767.1"/>
    </source>
</evidence>
<sequence>MQPRVDGYPEFVPPWPPLHTRAIESTWVEDCVHWHGFVEGSRRYVVLHSPDEVANWLGGELEARAADLPVVPPNDRRVVDFDDEDAMEYWHVTNLIVASRGDSIWQTVRTRSGPAVTLRAEARTPVTCDDPSHVAGF</sequence>
<name>A0A1M5ACE6_STRHI</name>
<organism evidence="1 2">
    <name type="scientific">Streptoalloteichus hindustanus</name>
    <dbReference type="NCBI Taxonomy" id="2017"/>
    <lineage>
        <taxon>Bacteria</taxon>
        <taxon>Bacillati</taxon>
        <taxon>Actinomycetota</taxon>
        <taxon>Actinomycetes</taxon>
        <taxon>Pseudonocardiales</taxon>
        <taxon>Pseudonocardiaceae</taxon>
        <taxon>Streptoalloteichus</taxon>
    </lineage>
</organism>
<proteinExistence type="predicted"/>
<accession>A0A1M5ACE6</accession>